<evidence type="ECO:0000259" key="1">
    <source>
        <dbReference type="PROSITE" id="PS51332"/>
    </source>
</evidence>
<dbReference type="OrthoDB" id="9782063at2"/>
<sequence length="264" mass="29243">MGGGLYSLKRKDFDKTLNLKAIKPYGDTMNDGKVQVSFTLPVPDGDEAVEAAKQLMKKMGLDNPMIVYHYQLTPGFTFFIGYGDCVHTVDFTAIKVPKVEVHKMTMEEIDEFIEKNIGRKLVVVGATTGTDAHTVGLDAILNMKGFAGHYGLERYRMFEVYNMGSQVPNEEFVAKAIEVKADALLVSQTVTQKNIHIKNLTHLIELLEAEGIRDKVIAIVGGPRITHELAKELGFDAGFGPGTFAEDVAAFIAQEWVRRFGNKK</sequence>
<feature type="domain" description="B12-binding" evidence="1">
    <location>
        <begin position="120"/>
        <end position="263"/>
    </location>
</feature>
<dbReference type="InterPro" id="IPR036724">
    <property type="entry name" value="Cobalamin-bd_sf"/>
</dbReference>
<dbReference type="Gene3D" id="3.40.50.280">
    <property type="entry name" value="Cobalamin-binding domain"/>
    <property type="match status" value="1"/>
</dbReference>
<dbReference type="Pfam" id="PF16554">
    <property type="entry name" value="OAM_dimer"/>
    <property type="match status" value="1"/>
</dbReference>
<keyword evidence="2" id="KW-0223">Dioxygenase</keyword>
<dbReference type="PATRIC" id="fig|93466.3.peg.828"/>
<dbReference type="KEGG" id="fng:JM64_03845"/>
<dbReference type="EMBL" id="CP011393">
    <property type="protein sequence ID" value="ANE41207.1"/>
    <property type="molecule type" value="Genomic_DNA"/>
</dbReference>
<organism evidence="2 3">
    <name type="scientific">Fervidobacterium pennivorans</name>
    <dbReference type="NCBI Taxonomy" id="93466"/>
    <lineage>
        <taxon>Bacteria</taxon>
        <taxon>Thermotogati</taxon>
        <taxon>Thermotogota</taxon>
        <taxon>Thermotogae</taxon>
        <taxon>Thermotogales</taxon>
        <taxon>Fervidobacteriaceae</taxon>
        <taxon>Fervidobacterium</taxon>
    </lineage>
</organism>
<dbReference type="InterPro" id="IPR028991">
    <property type="entry name" value="KamE_N"/>
</dbReference>
<dbReference type="InterPro" id="IPR036843">
    <property type="entry name" value="KamE_N_sf"/>
</dbReference>
<dbReference type="SUPFAM" id="SSF117778">
    <property type="entry name" value="D-lysine 5,6-aminomutase beta subunit KamE, N-terminal domain"/>
    <property type="match status" value="1"/>
</dbReference>
<evidence type="ECO:0000313" key="2">
    <source>
        <dbReference type="EMBL" id="ANE41207.1"/>
    </source>
</evidence>
<dbReference type="GO" id="GO:0051213">
    <property type="term" value="F:dioxygenase activity"/>
    <property type="evidence" value="ECO:0007669"/>
    <property type="project" value="UniProtKB-KW"/>
</dbReference>
<gene>
    <name evidence="2" type="ORF">JM64_03845</name>
</gene>
<dbReference type="SUPFAM" id="SSF52242">
    <property type="entry name" value="Cobalamin (vitamin B12)-binding domain"/>
    <property type="match status" value="1"/>
</dbReference>
<accession>A0A172T2J4</accession>
<reference evidence="2 3" key="1">
    <citation type="submission" date="2014-08" db="EMBL/GenBank/DDBJ databases">
        <title>Fervidobacterium pennivorans DYC genome.</title>
        <authorList>
            <person name="Wushke S."/>
        </authorList>
    </citation>
    <scope>NUCLEOTIDE SEQUENCE [LARGE SCALE GENOMIC DNA]</scope>
    <source>
        <strain evidence="2 3">DYC</strain>
    </source>
</reference>
<dbReference type="GO" id="GO:0046872">
    <property type="term" value="F:metal ion binding"/>
    <property type="evidence" value="ECO:0007669"/>
    <property type="project" value="InterPro"/>
</dbReference>
<proteinExistence type="predicted"/>
<evidence type="ECO:0000313" key="3">
    <source>
        <dbReference type="Proteomes" id="UP000077096"/>
    </source>
</evidence>
<dbReference type="Pfam" id="PF02310">
    <property type="entry name" value="B12-binding"/>
    <property type="match status" value="1"/>
</dbReference>
<dbReference type="Proteomes" id="UP000077096">
    <property type="component" value="Chromosome"/>
</dbReference>
<dbReference type="GO" id="GO:0031419">
    <property type="term" value="F:cobalamin binding"/>
    <property type="evidence" value="ECO:0007669"/>
    <property type="project" value="InterPro"/>
</dbReference>
<name>A0A172T2J4_FERPE</name>
<dbReference type="CDD" id="cd02067">
    <property type="entry name" value="B12-binding"/>
    <property type="match status" value="1"/>
</dbReference>
<dbReference type="InterPro" id="IPR006158">
    <property type="entry name" value="Cobalamin-bd"/>
</dbReference>
<dbReference type="Gene3D" id="3.30.30.60">
    <property type="entry name" value="D-lysine 5,6-aminomutase beta subunit KamE, N-terminal domain"/>
    <property type="match status" value="1"/>
</dbReference>
<keyword evidence="2" id="KW-0560">Oxidoreductase</keyword>
<dbReference type="AlphaFoldDB" id="A0A172T2J4"/>
<dbReference type="PROSITE" id="PS51332">
    <property type="entry name" value="B12_BINDING"/>
    <property type="match status" value="1"/>
</dbReference>
<dbReference type="GO" id="GO:0046983">
    <property type="term" value="F:protein dimerization activity"/>
    <property type="evidence" value="ECO:0007669"/>
    <property type="project" value="InterPro"/>
</dbReference>
<protein>
    <submittedName>
        <fullName evidence="2">Dioxygenase</fullName>
    </submittedName>
</protein>